<feature type="transmembrane region" description="Helical" evidence="5">
    <location>
        <begin position="154"/>
        <end position="176"/>
    </location>
</feature>
<organism evidence="7 8">
    <name type="scientific">Dekkera bruxellensis</name>
    <name type="common">Brettanomyces custersii</name>
    <dbReference type="NCBI Taxonomy" id="5007"/>
    <lineage>
        <taxon>Eukaryota</taxon>
        <taxon>Fungi</taxon>
        <taxon>Dikarya</taxon>
        <taxon>Ascomycota</taxon>
        <taxon>Saccharomycotina</taxon>
        <taxon>Pichiomycetes</taxon>
        <taxon>Pichiales</taxon>
        <taxon>Pichiaceae</taxon>
        <taxon>Brettanomyces</taxon>
    </lineage>
</organism>
<dbReference type="AlphaFoldDB" id="A0A7D9CWP4"/>
<dbReference type="RefSeq" id="XP_041139378.1">
    <property type="nucleotide sequence ID" value="XM_041281587.1"/>
</dbReference>
<dbReference type="GO" id="GO:0005886">
    <property type="term" value="C:plasma membrane"/>
    <property type="evidence" value="ECO:0007669"/>
    <property type="project" value="TreeGrafter"/>
</dbReference>
<evidence type="ECO:0000313" key="6">
    <source>
        <dbReference type="EMBL" id="QOU22885.1"/>
    </source>
</evidence>
<feature type="transmembrane region" description="Helical" evidence="5">
    <location>
        <begin position="380"/>
        <end position="401"/>
    </location>
</feature>
<keyword evidence="2 5" id="KW-0812">Transmembrane</keyword>
<dbReference type="Proteomes" id="UP000663131">
    <property type="component" value="Chromosome 9"/>
</dbReference>
<evidence type="ECO:0000256" key="2">
    <source>
        <dbReference type="ARBA" id="ARBA00022692"/>
    </source>
</evidence>
<keyword evidence="3 5" id="KW-1133">Transmembrane helix</keyword>
<evidence type="ECO:0000256" key="4">
    <source>
        <dbReference type="ARBA" id="ARBA00023136"/>
    </source>
</evidence>
<dbReference type="OMA" id="VHWFGLL"/>
<dbReference type="EMBL" id="CP063137">
    <property type="protein sequence ID" value="QOU22885.1"/>
    <property type="molecule type" value="Genomic_DNA"/>
</dbReference>
<dbReference type="PANTHER" id="PTHR23502:SF30">
    <property type="entry name" value="TRANSPORTER, PUTATIVE (AFU_ORTHOLOGUE AFUA_8G04702)-RELATED"/>
    <property type="match status" value="1"/>
</dbReference>
<keyword evidence="4 5" id="KW-0472">Membrane</keyword>
<gene>
    <name evidence="6" type="ORF">BRETT_003072</name>
    <name evidence="7" type="ORF">DEBR0S1_25928G</name>
</gene>
<evidence type="ECO:0000256" key="3">
    <source>
        <dbReference type="ARBA" id="ARBA00022989"/>
    </source>
</evidence>
<accession>A0A7D9CWP4</accession>
<reference evidence="6" key="3">
    <citation type="journal article" name="BMC Genomics">
        <title>New genome assemblies reveal patterns of domestication and adaptation across Brettanomyces (Dekkera) species.</title>
        <authorList>
            <person name="Roach M.J."/>
            <person name="Borneman A.R."/>
        </authorList>
    </citation>
    <scope>NUCLEOTIDE SEQUENCE</scope>
    <source>
        <strain evidence="6">UCD 2041</strain>
    </source>
</reference>
<dbReference type="SUPFAM" id="SSF103473">
    <property type="entry name" value="MFS general substrate transporter"/>
    <property type="match status" value="1"/>
</dbReference>
<feature type="transmembrane region" description="Helical" evidence="5">
    <location>
        <begin position="516"/>
        <end position="535"/>
    </location>
</feature>
<feature type="transmembrane region" description="Helical" evidence="5">
    <location>
        <begin position="124"/>
        <end position="142"/>
    </location>
</feature>
<dbReference type="Gene3D" id="1.20.1250.20">
    <property type="entry name" value="MFS general substrate transporter like domains"/>
    <property type="match status" value="1"/>
</dbReference>
<dbReference type="Proteomes" id="UP000478008">
    <property type="component" value="Unassembled WGS sequence"/>
</dbReference>
<feature type="transmembrane region" description="Helical" evidence="5">
    <location>
        <begin position="341"/>
        <end position="360"/>
    </location>
</feature>
<protein>
    <submittedName>
        <fullName evidence="7">DEBR0S1_25928g1_1</fullName>
    </submittedName>
</protein>
<dbReference type="KEGG" id="bbrx:BRETT_003072"/>
<dbReference type="EMBL" id="CABFWN010000001">
    <property type="protein sequence ID" value="VUG16799.1"/>
    <property type="molecule type" value="Genomic_DNA"/>
</dbReference>
<feature type="transmembrane region" description="Helical" evidence="5">
    <location>
        <begin position="99"/>
        <end position="117"/>
    </location>
</feature>
<feature type="transmembrane region" description="Helical" evidence="5">
    <location>
        <begin position="447"/>
        <end position="471"/>
    </location>
</feature>
<feature type="transmembrane region" description="Helical" evidence="5">
    <location>
        <begin position="483"/>
        <end position="504"/>
    </location>
</feature>
<dbReference type="Pfam" id="PF07690">
    <property type="entry name" value="MFS_1"/>
    <property type="match status" value="1"/>
</dbReference>
<dbReference type="InterPro" id="IPR036259">
    <property type="entry name" value="MFS_trans_sf"/>
</dbReference>
<dbReference type="InterPro" id="IPR011701">
    <property type="entry name" value="MFS"/>
</dbReference>
<dbReference type="PANTHER" id="PTHR23502">
    <property type="entry name" value="MAJOR FACILITATOR SUPERFAMILY"/>
    <property type="match status" value="1"/>
</dbReference>
<dbReference type="OrthoDB" id="5215911at2759"/>
<sequence length="563" mass="63074">MSEINFDAIPGTSHLVDTEETFSGIKAEKKNGIILIPTPSDDPNDPLCWKYSRKLWNVFSLVLYCYGGSVPGCVLYSIITDISKAPGVNISVAQLNQGTGYSFLFLGLGNLFWLPMAEQYGKRPIYLLSMIGVVGFNIWMPYIHENGSWIASRILHGFFYAPIESLPAISIADMFFEHERATYMGVYGVALFSSNYAAPMLAGLVNQAIGWEWTIKIAVIFAAVCTIAMFFFMEETRYDRKLRVTRNSKGCIVTAITSRGEEKNPEVVNTVRKDNSNDLDTCETTADNLANQTSIIEVDDDIEYPPPKTFKEKLSLTGGFQKENHLKDYFSMPFKMLQFPIVLYSGFLYGSSLFFYSILNTTESIVLSGEPYNFSSASCGLAYASAVIFVFICYPAAGWSTDWLKIRFARKHNGVSQAEDRLWILLLYMFLGPSSLILWGVGAAHYIHWFGVIIGLGLMAGLCVVGCVSSVTYTLDCYPQLNMAAMTIVVIIRNTMNFALDYGITPFLDNVGMQNTFIACAFICMFCIGTFFVMMKTGLFWRRKTAHAYWKLIADYRSRGVIS</sequence>
<feature type="transmembrane region" description="Helical" evidence="5">
    <location>
        <begin position="55"/>
        <end position="79"/>
    </location>
</feature>
<feature type="transmembrane region" description="Helical" evidence="5">
    <location>
        <begin position="422"/>
        <end position="441"/>
    </location>
</feature>
<reference evidence="6" key="2">
    <citation type="submission" date="2020-10" db="EMBL/GenBank/DDBJ databases">
        <authorList>
            <person name="Palmer J.M."/>
        </authorList>
    </citation>
    <scope>NUCLEOTIDE SEQUENCE</scope>
    <source>
        <strain evidence="6">UCD 2041</strain>
    </source>
</reference>
<evidence type="ECO:0000313" key="8">
    <source>
        <dbReference type="Proteomes" id="UP000478008"/>
    </source>
</evidence>
<evidence type="ECO:0000256" key="5">
    <source>
        <dbReference type="SAM" id="Phobius"/>
    </source>
</evidence>
<keyword evidence="8" id="KW-1185">Reference proteome</keyword>
<feature type="transmembrane region" description="Helical" evidence="5">
    <location>
        <begin position="183"/>
        <end position="201"/>
    </location>
</feature>
<dbReference type="GO" id="GO:0022857">
    <property type="term" value="F:transmembrane transporter activity"/>
    <property type="evidence" value="ECO:0007669"/>
    <property type="project" value="InterPro"/>
</dbReference>
<name>A0A7D9CWP4_DEKBR</name>
<proteinExistence type="predicted"/>
<dbReference type="GeneID" id="64574996"/>
<reference evidence="7 8" key="1">
    <citation type="submission" date="2019-07" db="EMBL/GenBank/DDBJ databases">
        <authorList>
            <person name="Friedrich A."/>
            <person name="Schacherer J."/>
        </authorList>
    </citation>
    <scope>NUCLEOTIDE SEQUENCE [LARGE SCALE GENOMIC DNA]</scope>
</reference>
<evidence type="ECO:0000256" key="1">
    <source>
        <dbReference type="ARBA" id="ARBA00004141"/>
    </source>
</evidence>
<evidence type="ECO:0000313" key="7">
    <source>
        <dbReference type="EMBL" id="VUG16799.1"/>
    </source>
</evidence>
<feature type="transmembrane region" description="Helical" evidence="5">
    <location>
        <begin position="213"/>
        <end position="233"/>
    </location>
</feature>
<comment type="subcellular location">
    <subcellularLocation>
        <location evidence="1">Membrane</location>
        <topology evidence="1">Multi-pass membrane protein</topology>
    </subcellularLocation>
</comment>